<comment type="caution">
    <text evidence="2">The sequence shown here is derived from an EMBL/GenBank/DDBJ whole genome shotgun (WGS) entry which is preliminary data.</text>
</comment>
<dbReference type="NCBIfam" id="NF038083">
    <property type="entry name" value="CU044_5270_fam"/>
    <property type="match status" value="1"/>
</dbReference>
<dbReference type="OrthoDB" id="3387554at2"/>
<evidence type="ECO:0000313" key="3">
    <source>
        <dbReference type="Proteomes" id="UP000319103"/>
    </source>
</evidence>
<keyword evidence="3" id="KW-1185">Reference proteome</keyword>
<evidence type="ECO:0008006" key="4">
    <source>
        <dbReference type="Google" id="ProtNLM"/>
    </source>
</evidence>
<dbReference type="Proteomes" id="UP000319103">
    <property type="component" value="Unassembled WGS sequence"/>
</dbReference>
<accession>A0A540W862</accession>
<protein>
    <recommendedName>
        <fullName evidence="4">CU044_5270 family protein</fullName>
    </recommendedName>
</protein>
<reference evidence="2 3" key="1">
    <citation type="submission" date="2019-06" db="EMBL/GenBank/DDBJ databases">
        <title>Description of Kitasatospora acidophila sp. nov. isolated from pine grove soil, and reclassification of Streptomyces novaecaesareae to Kitasatospora novaeceasareae comb. nov.</title>
        <authorList>
            <person name="Kim M.J."/>
        </authorList>
    </citation>
    <scope>NUCLEOTIDE SEQUENCE [LARGE SCALE GENOMIC DNA]</scope>
    <source>
        <strain evidence="2 3">MMS16-CNU292</strain>
    </source>
</reference>
<dbReference type="EMBL" id="VIGB01000003">
    <property type="protein sequence ID" value="TQF05202.1"/>
    <property type="molecule type" value="Genomic_DNA"/>
</dbReference>
<organism evidence="2 3">
    <name type="scientific">Kitasatospora acidiphila</name>
    <dbReference type="NCBI Taxonomy" id="2567942"/>
    <lineage>
        <taxon>Bacteria</taxon>
        <taxon>Bacillati</taxon>
        <taxon>Actinomycetota</taxon>
        <taxon>Actinomycetes</taxon>
        <taxon>Kitasatosporales</taxon>
        <taxon>Streptomycetaceae</taxon>
        <taxon>Kitasatospora</taxon>
    </lineage>
</organism>
<evidence type="ECO:0000256" key="1">
    <source>
        <dbReference type="SAM" id="MobiDB-lite"/>
    </source>
</evidence>
<gene>
    <name evidence="2" type="ORF">E6W39_26880</name>
</gene>
<sequence length="333" mass="35902">MNENDDLERLRRMLPPAAEPVLSADRRRLLREHLMNEITPDPSVTAAPSPAAAPRPRRRLGWMALPVVAGGLALALVLANNGGVTNGGPAKAAPAAPATAAELLDRVAQVAAAEPALTVRNDQFAYVKTLLQDSTMTMNGKQITVQLNPMRQTESWTSADGSKPGLVIDPNDRLSPRSTTEPIKDPSLDAPTYSYLVTLPTDPDVLLKQIYQHEANDHAYGPDMNVFSEIGHLLRGQIAPPALYSALYRAAAQIPGVTLLGDSTDAEGRHGVAVAEEYQGVQWQWIFDPNSYEFLGERYVVVKDGSYGKAGDLLGQSAVLQRAAVDRAGDRPQ</sequence>
<dbReference type="AlphaFoldDB" id="A0A540W862"/>
<dbReference type="RefSeq" id="WP_141635704.1">
    <property type="nucleotide sequence ID" value="NZ_VIGB01000003.1"/>
</dbReference>
<dbReference type="InterPro" id="IPR047789">
    <property type="entry name" value="CU044_5270-like"/>
</dbReference>
<name>A0A540W862_9ACTN</name>
<feature type="region of interest" description="Disordered" evidence="1">
    <location>
        <begin position="155"/>
        <end position="186"/>
    </location>
</feature>
<evidence type="ECO:0000313" key="2">
    <source>
        <dbReference type="EMBL" id="TQF05202.1"/>
    </source>
</evidence>
<proteinExistence type="predicted"/>